<proteinExistence type="predicted"/>
<comment type="caution">
    <text evidence="2">The sequence shown here is derived from an EMBL/GenBank/DDBJ whole genome shotgun (WGS) entry which is preliminary data.</text>
</comment>
<dbReference type="EMBL" id="QRGA01000028">
    <property type="protein sequence ID" value="RDU94709.1"/>
    <property type="molecule type" value="Genomic_DNA"/>
</dbReference>
<gene>
    <name evidence="2" type="ORF">DWV00_32405</name>
</gene>
<dbReference type="InterPro" id="IPR021139">
    <property type="entry name" value="NYN"/>
</dbReference>
<dbReference type="AlphaFoldDB" id="A0A3D8JNM3"/>
<dbReference type="Gene3D" id="3.40.50.1010">
    <property type="entry name" value="5'-nuclease"/>
    <property type="match status" value="1"/>
</dbReference>
<organism evidence="2 3">
    <name type="scientific">Trinickia dinghuensis</name>
    <dbReference type="NCBI Taxonomy" id="2291023"/>
    <lineage>
        <taxon>Bacteria</taxon>
        <taxon>Pseudomonadati</taxon>
        <taxon>Pseudomonadota</taxon>
        <taxon>Betaproteobacteria</taxon>
        <taxon>Burkholderiales</taxon>
        <taxon>Burkholderiaceae</taxon>
        <taxon>Trinickia</taxon>
    </lineage>
</organism>
<evidence type="ECO:0000313" key="3">
    <source>
        <dbReference type="Proteomes" id="UP000256838"/>
    </source>
</evidence>
<name>A0A3D8JNM3_9BURK</name>
<reference evidence="2 3" key="1">
    <citation type="submission" date="2018-08" db="EMBL/GenBank/DDBJ databases">
        <title>Paraburkholderia sp. DHOM06 isolated from forest soil.</title>
        <authorList>
            <person name="Gao Z.-H."/>
            <person name="Qiu L.-H."/>
        </authorList>
    </citation>
    <scope>NUCLEOTIDE SEQUENCE [LARGE SCALE GENOMIC DNA]</scope>
    <source>
        <strain evidence="2 3">DHOM06</strain>
    </source>
</reference>
<dbReference type="RefSeq" id="WP_115537702.1">
    <property type="nucleotide sequence ID" value="NZ_QRGA01000028.1"/>
</dbReference>
<accession>A0A3D8JNM3</accession>
<evidence type="ECO:0000259" key="1">
    <source>
        <dbReference type="Pfam" id="PF01936"/>
    </source>
</evidence>
<feature type="domain" description="NYN" evidence="1">
    <location>
        <begin position="8"/>
        <end position="172"/>
    </location>
</feature>
<dbReference type="GO" id="GO:0004540">
    <property type="term" value="F:RNA nuclease activity"/>
    <property type="evidence" value="ECO:0007669"/>
    <property type="project" value="InterPro"/>
</dbReference>
<dbReference type="Pfam" id="PF01936">
    <property type="entry name" value="NYN"/>
    <property type="match status" value="1"/>
</dbReference>
<dbReference type="Proteomes" id="UP000256838">
    <property type="component" value="Unassembled WGS sequence"/>
</dbReference>
<evidence type="ECO:0000313" key="2">
    <source>
        <dbReference type="EMBL" id="RDU94709.1"/>
    </source>
</evidence>
<keyword evidence="3" id="KW-1185">Reference proteome</keyword>
<dbReference type="OrthoDB" id="5470481at2"/>
<protein>
    <submittedName>
        <fullName evidence="2">NYN domain-containing protein</fullName>
    </submittedName>
</protein>
<sequence length="181" mass="20295">MAGKTVWIVDGAYLYSYGKGRPNGVDYLKLKNELEAATGEAIYESYYLNSTPDPATDAWDGFHTWLKSAPPRGPKMRVQLYKLKDLHLKCPRCENHFDRRVQKGVDVGIATLIIRLAVQGVYDRLILTAGDGDFEDAISYIKSGLHKEFWLNGAQNSLSADLQSYADHVLWLDGMVPAIDK</sequence>